<reference evidence="2 3" key="1">
    <citation type="journal article" date="2019" name="Commun. Biol.">
        <title>The bagworm genome reveals a unique fibroin gene that provides high tensile strength.</title>
        <authorList>
            <person name="Kono N."/>
            <person name="Nakamura H."/>
            <person name="Ohtoshi R."/>
            <person name="Tomita M."/>
            <person name="Numata K."/>
            <person name="Arakawa K."/>
        </authorList>
    </citation>
    <scope>NUCLEOTIDE SEQUENCE [LARGE SCALE GENOMIC DNA]</scope>
</reference>
<dbReference type="EMBL" id="BGZK01000450">
    <property type="protein sequence ID" value="GBP44291.1"/>
    <property type="molecule type" value="Genomic_DNA"/>
</dbReference>
<evidence type="ECO:0000256" key="1">
    <source>
        <dbReference type="SAM" id="MobiDB-lite"/>
    </source>
</evidence>
<keyword evidence="3" id="KW-1185">Reference proteome</keyword>
<evidence type="ECO:0000313" key="3">
    <source>
        <dbReference type="Proteomes" id="UP000299102"/>
    </source>
</evidence>
<feature type="compositionally biased region" description="Polar residues" evidence="1">
    <location>
        <begin position="252"/>
        <end position="276"/>
    </location>
</feature>
<sequence>MPTSAWIPDSLWMTDSGLCPTPADQSSTWVLLIVFVLKPRTYANTFIQCPDSKGISVPRPDLEHILRPRGPSCGQRVGSLMKDAQTKRERGELIRRRALETGERAARPRACARDGGRAAPLPARPGARHFSNVISRIQRVASTATAIHGLYRQTDSGVRLIKLQPDKGPERIILRLRDSRKVKDRVIVVSGGAYVLRGSKLCCLFGSNKRNLNQTSKLKTEQASSLKLVHPTRHLQTSKQNRLTGPGPRAESNYSLGDNPNWSGSTYFSCSSTPTDHTTERWPRSTRPSPAAAVASTRGGVRSVARTGRSIGEKKICVPIKLGQGIWGIRRDTSQPIRHGVIYSCELYSPTTRRGGGGRAVYLRAIEEAR</sequence>
<dbReference type="Proteomes" id="UP000299102">
    <property type="component" value="Unassembled WGS sequence"/>
</dbReference>
<feature type="region of interest" description="Disordered" evidence="1">
    <location>
        <begin position="105"/>
        <end position="124"/>
    </location>
</feature>
<evidence type="ECO:0000313" key="2">
    <source>
        <dbReference type="EMBL" id="GBP44291.1"/>
    </source>
</evidence>
<dbReference type="AlphaFoldDB" id="A0A4C1VZN0"/>
<feature type="region of interest" description="Disordered" evidence="1">
    <location>
        <begin position="235"/>
        <end position="292"/>
    </location>
</feature>
<feature type="compositionally biased region" description="Basic and acidic residues" evidence="1">
    <location>
        <begin position="105"/>
        <end position="116"/>
    </location>
</feature>
<gene>
    <name evidence="2" type="ORF">EVAR_27247_1</name>
</gene>
<accession>A0A4C1VZN0</accession>
<proteinExistence type="predicted"/>
<name>A0A4C1VZN0_EUMVA</name>
<comment type="caution">
    <text evidence="2">The sequence shown here is derived from an EMBL/GenBank/DDBJ whole genome shotgun (WGS) entry which is preliminary data.</text>
</comment>
<organism evidence="2 3">
    <name type="scientific">Eumeta variegata</name>
    <name type="common">Bagworm moth</name>
    <name type="synonym">Eumeta japonica</name>
    <dbReference type="NCBI Taxonomy" id="151549"/>
    <lineage>
        <taxon>Eukaryota</taxon>
        <taxon>Metazoa</taxon>
        <taxon>Ecdysozoa</taxon>
        <taxon>Arthropoda</taxon>
        <taxon>Hexapoda</taxon>
        <taxon>Insecta</taxon>
        <taxon>Pterygota</taxon>
        <taxon>Neoptera</taxon>
        <taxon>Endopterygota</taxon>
        <taxon>Lepidoptera</taxon>
        <taxon>Glossata</taxon>
        <taxon>Ditrysia</taxon>
        <taxon>Tineoidea</taxon>
        <taxon>Psychidae</taxon>
        <taxon>Oiketicinae</taxon>
        <taxon>Eumeta</taxon>
    </lineage>
</organism>
<protein>
    <submittedName>
        <fullName evidence="2">Uncharacterized protein</fullName>
    </submittedName>
</protein>